<dbReference type="Proteomes" id="UP001066276">
    <property type="component" value="Chromosome 3_2"/>
</dbReference>
<comment type="caution">
    <text evidence="2">The sequence shown here is derived from an EMBL/GenBank/DDBJ whole genome shotgun (WGS) entry which is preliminary data.</text>
</comment>
<dbReference type="EMBL" id="JANPWB010000006">
    <property type="protein sequence ID" value="KAJ1176353.1"/>
    <property type="molecule type" value="Genomic_DNA"/>
</dbReference>
<reference evidence="2" key="1">
    <citation type="journal article" date="2022" name="bioRxiv">
        <title>Sequencing and chromosome-scale assembly of the giantPleurodeles waltlgenome.</title>
        <authorList>
            <person name="Brown T."/>
            <person name="Elewa A."/>
            <person name="Iarovenko S."/>
            <person name="Subramanian E."/>
            <person name="Araus A.J."/>
            <person name="Petzold A."/>
            <person name="Susuki M."/>
            <person name="Suzuki K.-i.T."/>
            <person name="Hayashi T."/>
            <person name="Toyoda A."/>
            <person name="Oliveira C."/>
            <person name="Osipova E."/>
            <person name="Leigh N.D."/>
            <person name="Simon A."/>
            <person name="Yun M.H."/>
        </authorList>
    </citation>
    <scope>NUCLEOTIDE SEQUENCE</scope>
    <source>
        <strain evidence="2">20211129_DDA</strain>
        <tissue evidence="2">Liver</tissue>
    </source>
</reference>
<gene>
    <name evidence="2" type="ORF">NDU88_001635</name>
</gene>
<accession>A0AAV7TIU1</accession>
<feature type="compositionally biased region" description="Gly residues" evidence="1">
    <location>
        <begin position="13"/>
        <end position="28"/>
    </location>
</feature>
<protein>
    <submittedName>
        <fullName evidence="2">Uncharacterized protein</fullName>
    </submittedName>
</protein>
<sequence length="124" mass="13509">MRSRLKERRESLGGPGLGPGGGSLWPGGRGRRHQVSGPALCTVLRDPPSILPDPRDESGVAGRGREDRSRCLFPLRPPPVIQQGMVLHVLDLRILALHVVVVCVVVTREAAFHVKALHMVALHR</sequence>
<evidence type="ECO:0000313" key="2">
    <source>
        <dbReference type="EMBL" id="KAJ1176353.1"/>
    </source>
</evidence>
<feature type="compositionally biased region" description="Basic and acidic residues" evidence="1">
    <location>
        <begin position="53"/>
        <end position="68"/>
    </location>
</feature>
<dbReference type="AlphaFoldDB" id="A0AAV7TIU1"/>
<evidence type="ECO:0000313" key="3">
    <source>
        <dbReference type="Proteomes" id="UP001066276"/>
    </source>
</evidence>
<evidence type="ECO:0000256" key="1">
    <source>
        <dbReference type="SAM" id="MobiDB-lite"/>
    </source>
</evidence>
<name>A0AAV7TIU1_PLEWA</name>
<proteinExistence type="predicted"/>
<feature type="region of interest" description="Disordered" evidence="1">
    <location>
        <begin position="1"/>
        <end position="68"/>
    </location>
</feature>
<organism evidence="2 3">
    <name type="scientific">Pleurodeles waltl</name>
    <name type="common">Iberian ribbed newt</name>
    <dbReference type="NCBI Taxonomy" id="8319"/>
    <lineage>
        <taxon>Eukaryota</taxon>
        <taxon>Metazoa</taxon>
        <taxon>Chordata</taxon>
        <taxon>Craniata</taxon>
        <taxon>Vertebrata</taxon>
        <taxon>Euteleostomi</taxon>
        <taxon>Amphibia</taxon>
        <taxon>Batrachia</taxon>
        <taxon>Caudata</taxon>
        <taxon>Salamandroidea</taxon>
        <taxon>Salamandridae</taxon>
        <taxon>Pleurodelinae</taxon>
        <taxon>Pleurodeles</taxon>
    </lineage>
</organism>
<keyword evidence="3" id="KW-1185">Reference proteome</keyword>